<dbReference type="RefSeq" id="WP_301637281.1">
    <property type="nucleotide sequence ID" value="NZ_JADYTN010000001.1"/>
</dbReference>
<dbReference type="Pfam" id="PF14907">
    <property type="entry name" value="NTP_transf_5"/>
    <property type="match status" value="1"/>
</dbReference>
<gene>
    <name evidence="1" type="ORF">I6E12_00925</name>
</gene>
<reference evidence="1 2" key="1">
    <citation type="submission" date="2020-12" db="EMBL/GenBank/DDBJ databases">
        <title>Whole genome sequences of gut porcine anaerobes.</title>
        <authorList>
            <person name="Kubasova T."/>
            <person name="Jahodarova E."/>
            <person name="Rychlik I."/>
        </authorList>
    </citation>
    <scope>NUCLEOTIDE SEQUENCE [LARGE SCALE GENOMIC DNA]</scope>
    <source>
        <strain evidence="1 2">An925</strain>
    </source>
</reference>
<proteinExistence type="predicted"/>
<organism evidence="1 2">
    <name type="scientific">Xylanibacter brevis</name>
    <dbReference type="NCBI Taxonomy" id="83231"/>
    <lineage>
        <taxon>Bacteria</taxon>
        <taxon>Pseudomonadati</taxon>
        <taxon>Bacteroidota</taxon>
        <taxon>Bacteroidia</taxon>
        <taxon>Bacteroidales</taxon>
        <taxon>Prevotellaceae</taxon>
        <taxon>Xylanibacter</taxon>
    </lineage>
</organism>
<dbReference type="Proteomes" id="UP001200470">
    <property type="component" value="Unassembled WGS sequence"/>
</dbReference>
<evidence type="ECO:0000313" key="1">
    <source>
        <dbReference type="EMBL" id="MCF2562680.1"/>
    </source>
</evidence>
<accession>A0ABS9CC39</accession>
<protein>
    <submittedName>
        <fullName evidence="1">Nucleotidyltransferase family protein</fullName>
    </submittedName>
</protein>
<evidence type="ECO:0000313" key="2">
    <source>
        <dbReference type="Proteomes" id="UP001200470"/>
    </source>
</evidence>
<dbReference type="EMBL" id="JADYTN010000001">
    <property type="protein sequence ID" value="MCF2562680.1"/>
    <property type="molecule type" value="Genomic_DNA"/>
</dbReference>
<sequence length="369" mass="43068">MNDTKWTLIRLMRMAVGCEPYEPMTLPEREWKEVYIQICQQTLTGVIYCVVNRMSGDVGIPKPLLMEWTLKAEAIRRFNAKMNAEAARLTRWFGERGRKTAILKGQANARLYPHPDERQPGDIDIWVEGGRDSVVKLLGDEGVLDTKDTVSYHHVHLNKNASGIAVEVHFRPSSGNYNPITNRRLQRFLEKEILLSESCPEGFDVPTCRFALIMQMAHIQRHFLSGGIGLRHIVDYYMLMKISSEEDRRFVASQLSRFGLRKTAGAVMWMMSELFSMESDRMICPKDERRGRCMLDEAFKSGNFGWYHENRRKEYWQTVISGILIPVRLMGFSFQECLWINVKFVIYIIRTIPKRIKYRSLSLRYVHEE</sequence>
<comment type="caution">
    <text evidence="1">The sequence shown here is derived from an EMBL/GenBank/DDBJ whole genome shotgun (WGS) entry which is preliminary data.</text>
</comment>
<keyword evidence="2" id="KW-1185">Reference proteome</keyword>
<dbReference type="InterPro" id="IPR039498">
    <property type="entry name" value="NTP_transf_5"/>
</dbReference>
<name>A0ABS9CC39_9BACT</name>